<dbReference type="SUPFAM" id="SSF57850">
    <property type="entry name" value="RING/U-box"/>
    <property type="match status" value="1"/>
</dbReference>
<feature type="domain" description="RING-type" evidence="5">
    <location>
        <begin position="132"/>
        <end position="167"/>
    </location>
</feature>
<dbReference type="Gene3D" id="3.30.40.10">
    <property type="entry name" value="Zinc/RING finger domain, C3HC4 (zinc finger)"/>
    <property type="match status" value="1"/>
</dbReference>
<dbReference type="PANTHER" id="PTHR13363">
    <property type="entry name" value="RING FINGER AND SRY DOMAIN-CONTAINING"/>
    <property type="match status" value="1"/>
</dbReference>
<keyword evidence="3" id="KW-0862">Zinc</keyword>
<dbReference type="InterPro" id="IPR043136">
    <property type="entry name" value="B30.2/SPRY_sf"/>
</dbReference>
<accession>A0A914S532</accession>
<sequence length="199" mass="22849">MQVKAYLFKGDYLGCLLDITSGYVQFYLNGCALQVPHREFMERHAANKDGGFFAAASFMSFQQYPPSSVEFKTFNDYGCLSEEQKTILPSWLIEVIYCVKLDDDCYHKWIEGLFRRRKMELLSQISIPDDSCHICYSSSVDTVLKPCGHSGLCFSCSEQLELCPLCRVHIVERCRIAKRLSLAEQRKPSWSAKRLDTLV</sequence>
<dbReference type="GO" id="GO:0008270">
    <property type="term" value="F:zinc ion binding"/>
    <property type="evidence" value="ECO:0007669"/>
    <property type="project" value="UniProtKB-KW"/>
</dbReference>
<evidence type="ECO:0000256" key="1">
    <source>
        <dbReference type="ARBA" id="ARBA00022723"/>
    </source>
</evidence>
<evidence type="ECO:0000313" key="6">
    <source>
        <dbReference type="Proteomes" id="UP000887564"/>
    </source>
</evidence>
<dbReference type="PANTHER" id="PTHR13363:SF5">
    <property type="entry name" value="E3 UBIQUITIN-PROTEIN LIGASE RNF123"/>
    <property type="match status" value="1"/>
</dbReference>
<dbReference type="Pfam" id="PF13920">
    <property type="entry name" value="zf-C3HC4_3"/>
    <property type="match status" value="1"/>
</dbReference>
<proteinExistence type="predicted"/>
<dbReference type="PROSITE" id="PS50089">
    <property type="entry name" value="ZF_RING_2"/>
    <property type="match status" value="1"/>
</dbReference>
<reference evidence="7" key="1">
    <citation type="submission" date="2022-11" db="UniProtKB">
        <authorList>
            <consortium name="WormBaseParasite"/>
        </authorList>
    </citation>
    <scope>IDENTIFICATION</scope>
</reference>
<evidence type="ECO:0000259" key="5">
    <source>
        <dbReference type="PROSITE" id="PS50089"/>
    </source>
</evidence>
<organism evidence="6 7">
    <name type="scientific">Parascaris equorum</name>
    <name type="common">Equine roundworm</name>
    <dbReference type="NCBI Taxonomy" id="6256"/>
    <lineage>
        <taxon>Eukaryota</taxon>
        <taxon>Metazoa</taxon>
        <taxon>Ecdysozoa</taxon>
        <taxon>Nematoda</taxon>
        <taxon>Chromadorea</taxon>
        <taxon>Rhabditida</taxon>
        <taxon>Spirurina</taxon>
        <taxon>Ascaridomorpha</taxon>
        <taxon>Ascaridoidea</taxon>
        <taxon>Ascarididae</taxon>
        <taxon>Parascaris</taxon>
    </lineage>
</organism>
<name>A0A914S532_PAREQ</name>
<protein>
    <submittedName>
        <fullName evidence="7">RING-type domain-containing protein</fullName>
    </submittedName>
</protein>
<dbReference type="InterPro" id="IPR001841">
    <property type="entry name" value="Znf_RING"/>
</dbReference>
<dbReference type="WBParaSite" id="PEQ_0001390501-mRNA-1">
    <property type="protein sequence ID" value="PEQ_0001390501-mRNA-1"/>
    <property type="gene ID" value="PEQ_0001390501"/>
</dbReference>
<dbReference type="GO" id="GO:0051603">
    <property type="term" value="P:proteolysis involved in protein catabolic process"/>
    <property type="evidence" value="ECO:0007669"/>
    <property type="project" value="TreeGrafter"/>
</dbReference>
<dbReference type="GO" id="GO:0004842">
    <property type="term" value="F:ubiquitin-protein transferase activity"/>
    <property type="evidence" value="ECO:0007669"/>
    <property type="project" value="InterPro"/>
</dbReference>
<keyword evidence="2 4" id="KW-0863">Zinc-finger</keyword>
<evidence type="ECO:0000313" key="7">
    <source>
        <dbReference type="WBParaSite" id="PEQ_0001390501-mRNA-1"/>
    </source>
</evidence>
<evidence type="ECO:0000256" key="2">
    <source>
        <dbReference type="ARBA" id="ARBA00022771"/>
    </source>
</evidence>
<evidence type="ECO:0000256" key="4">
    <source>
        <dbReference type="PROSITE-ProRule" id="PRU00175"/>
    </source>
</evidence>
<evidence type="ECO:0000256" key="3">
    <source>
        <dbReference type="ARBA" id="ARBA00022833"/>
    </source>
</evidence>
<dbReference type="Gene3D" id="2.60.120.920">
    <property type="match status" value="1"/>
</dbReference>
<dbReference type="GO" id="GO:0005737">
    <property type="term" value="C:cytoplasm"/>
    <property type="evidence" value="ECO:0007669"/>
    <property type="project" value="TreeGrafter"/>
</dbReference>
<dbReference type="SMART" id="SM00184">
    <property type="entry name" value="RING"/>
    <property type="match status" value="1"/>
</dbReference>
<dbReference type="InterPro" id="IPR013083">
    <property type="entry name" value="Znf_RING/FYVE/PHD"/>
</dbReference>
<dbReference type="AlphaFoldDB" id="A0A914S532"/>
<keyword evidence="6" id="KW-1185">Reference proteome</keyword>
<dbReference type="InterPro" id="IPR045129">
    <property type="entry name" value="RNF123/RKP/RSPRY1"/>
</dbReference>
<keyword evidence="1" id="KW-0479">Metal-binding</keyword>
<dbReference type="Proteomes" id="UP000887564">
    <property type="component" value="Unplaced"/>
</dbReference>